<feature type="region of interest" description="Disordered" evidence="1">
    <location>
        <begin position="192"/>
        <end position="214"/>
    </location>
</feature>
<reference evidence="2" key="1">
    <citation type="submission" date="2021-07" db="EMBL/GenBank/DDBJ databases">
        <authorList>
            <person name="Catto M.A."/>
            <person name="Jacobson A."/>
            <person name="Kennedy G."/>
            <person name="Labadie P."/>
            <person name="Hunt B.G."/>
            <person name="Srinivasan R."/>
        </authorList>
    </citation>
    <scope>NUCLEOTIDE SEQUENCE</scope>
    <source>
        <strain evidence="2">PL_HMW_Pooled</strain>
        <tissue evidence="2">Head</tissue>
    </source>
</reference>
<feature type="region of interest" description="Disordered" evidence="1">
    <location>
        <begin position="288"/>
        <end position="323"/>
    </location>
</feature>
<organism evidence="2 3">
    <name type="scientific">Frankliniella fusca</name>
    <dbReference type="NCBI Taxonomy" id="407009"/>
    <lineage>
        <taxon>Eukaryota</taxon>
        <taxon>Metazoa</taxon>
        <taxon>Ecdysozoa</taxon>
        <taxon>Arthropoda</taxon>
        <taxon>Hexapoda</taxon>
        <taxon>Insecta</taxon>
        <taxon>Pterygota</taxon>
        <taxon>Neoptera</taxon>
        <taxon>Paraneoptera</taxon>
        <taxon>Thysanoptera</taxon>
        <taxon>Terebrantia</taxon>
        <taxon>Thripoidea</taxon>
        <taxon>Thripidae</taxon>
        <taxon>Frankliniella</taxon>
    </lineage>
</organism>
<reference evidence="2" key="2">
    <citation type="journal article" date="2023" name="BMC Genomics">
        <title>Pest status, molecular evolution, and epigenetic factors derived from the genome assembly of Frankliniella fusca, a thysanopteran phytovirus vector.</title>
        <authorList>
            <person name="Catto M.A."/>
            <person name="Labadie P.E."/>
            <person name="Jacobson A.L."/>
            <person name="Kennedy G.G."/>
            <person name="Srinivasan R."/>
            <person name="Hunt B.G."/>
        </authorList>
    </citation>
    <scope>NUCLEOTIDE SEQUENCE</scope>
    <source>
        <strain evidence="2">PL_HMW_Pooled</strain>
    </source>
</reference>
<proteinExistence type="predicted"/>
<accession>A0AAE1LR08</accession>
<feature type="region of interest" description="Disordered" evidence="1">
    <location>
        <begin position="380"/>
        <end position="418"/>
    </location>
</feature>
<name>A0AAE1LR08_9NEOP</name>
<keyword evidence="3" id="KW-1185">Reference proteome</keyword>
<dbReference type="EMBL" id="JAHWGI010001331">
    <property type="protein sequence ID" value="KAK3928535.1"/>
    <property type="molecule type" value="Genomic_DNA"/>
</dbReference>
<dbReference type="Proteomes" id="UP001219518">
    <property type="component" value="Unassembled WGS sequence"/>
</dbReference>
<protein>
    <submittedName>
        <fullName evidence="2">Laccase-3</fullName>
    </submittedName>
</protein>
<feature type="compositionally biased region" description="Pro residues" evidence="1">
    <location>
        <begin position="301"/>
        <end position="318"/>
    </location>
</feature>
<sequence length="459" mass="49120">MDRHRRGGVSFLHASPASPWYQAHPRRHDDGLVGGGCWQVGAGQAPSCGVDDLDRQGVAQNLLVILHEVESRLQEEMAAVEGFSSKLHAALPAATTAKRTGRYIWSTAMSPGLTGIVEAVWSRPLGPSWLSSGSSYKCFARRLDKPQDRPCWLSASCLPPGHPLGAPLGLGREPSLLPCFEASTKAVGLPSAWREPGPGASRPAAVSSYGLSARTTPTPRRLGVACPELRRARAARAARAAALCNEAEREYSQMTPCELQEVFKNERIIDVSSPSEPDSLLASLEALEPELPRGPTTSPATSPPPDARGTSPPPPAPPRLEDGTGVAGAAWLVDAVHLLKQYYLKRAQLCLQSNIAASQHQMHVPERDVRRRDVGVGDVSVATTDRGVDATPPPERVDAGTSPRPAPPPPPGRSLSTQTAPVLCQPAHRSGDYHWLASDAIHPDLTFYVSCFDEADRRA</sequence>
<comment type="caution">
    <text evidence="2">The sequence shown here is derived from an EMBL/GenBank/DDBJ whole genome shotgun (WGS) entry which is preliminary data.</text>
</comment>
<gene>
    <name evidence="2" type="ORF">KUF71_016782</name>
</gene>
<evidence type="ECO:0000313" key="3">
    <source>
        <dbReference type="Proteomes" id="UP001219518"/>
    </source>
</evidence>
<evidence type="ECO:0000256" key="1">
    <source>
        <dbReference type="SAM" id="MobiDB-lite"/>
    </source>
</evidence>
<dbReference type="AlphaFoldDB" id="A0AAE1LR08"/>
<evidence type="ECO:0000313" key="2">
    <source>
        <dbReference type="EMBL" id="KAK3928535.1"/>
    </source>
</evidence>